<accession>A0A9P7DQH9</accession>
<dbReference type="AlphaFoldDB" id="A0A9P7DQH9"/>
<dbReference type="RefSeq" id="XP_041185970.1">
    <property type="nucleotide sequence ID" value="XM_041337305.1"/>
</dbReference>
<feature type="non-terminal residue" evidence="1">
    <location>
        <position position="91"/>
    </location>
</feature>
<name>A0A9P7DQH9_9AGAM</name>
<sequence length="91" mass="9630">MAQLALPLVQAVTGAIPLVGAPMQAAIGGLLTGLQAIDVRALTTLRERCLASTSVTQAIAGCFVKIDRYLAEYLVVFYSLTNFCTTLTILL</sequence>
<dbReference type="OrthoDB" id="2693196at2759"/>
<dbReference type="Proteomes" id="UP000807769">
    <property type="component" value="Unassembled WGS sequence"/>
</dbReference>
<dbReference type="GeneID" id="64631321"/>
<evidence type="ECO:0000313" key="2">
    <source>
        <dbReference type="Proteomes" id="UP000807769"/>
    </source>
</evidence>
<evidence type="ECO:0000313" key="1">
    <source>
        <dbReference type="EMBL" id="KAG1800729.1"/>
    </source>
</evidence>
<dbReference type="EMBL" id="JABBWG010000106">
    <property type="protein sequence ID" value="KAG1800729.1"/>
    <property type="molecule type" value="Genomic_DNA"/>
</dbReference>
<keyword evidence="2" id="KW-1185">Reference proteome</keyword>
<gene>
    <name evidence="1" type="ORF">BJ212DRAFT_1400088</name>
</gene>
<comment type="caution">
    <text evidence="1">The sequence shown here is derived from an EMBL/GenBank/DDBJ whole genome shotgun (WGS) entry which is preliminary data.</text>
</comment>
<reference evidence="1" key="1">
    <citation type="journal article" date="2020" name="New Phytol.">
        <title>Comparative genomics reveals dynamic genome evolution in host specialist ectomycorrhizal fungi.</title>
        <authorList>
            <person name="Lofgren L.A."/>
            <person name="Nguyen N.H."/>
            <person name="Vilgalys R."/>
            <person name="Ruytinx J."/>
            <person name="Liao H.L."/>
            <person name="Branco S."/>
            <person name="Kuo A."/>
            <person name="LaButti K."/>
            <person name="Lipzen A."/>
            <person name="Andreopoulos W."/>
            <person name="Pangilinan J."/>
            <person name="Riley R."/>
            <person name="Hundley H."/>
            <person name="Na H."/>
            <person name="Barry K."/>
            <person name="Grigoriev I.V."/>
            <person name="Stajich J.E."/>
            <person name="Kennedy P.G."/>
        </authorList>
    </citation>
    <scope>NUCLEOTIDE SEQUENCE</scope>
    <source>
        <strain evidence="1">MN1</strain>
    </source>
</reference>
<protein>
    <submittedName>
        <fullName evidence="1">Uncharacterized protein</fullName>
    </submittedName>
</protein>
<organism evidence="1 2">
    <name type="scientific">Suillus subaureus</name>
    <dbReference type="NCBI Taxonomy" id="48587"/>
    <lineage>
        <taxon>Eukaryota</taxon>
        <taxon>Fungi</taxon>
        <taxon>Dikarya</taxon>
        <taxon>Basidiomycota</taxon>
        <taxon>Agaricomycotina</taxon>
        <taxon>Agaricomycetes</taxon>
        <taxon>Agaricomycetidae</taxon>
        <taxon>Boletales</taxon>
        <taxon>Suillineae</taxon>
        <taxon>Suillaceae</taxon>
        <taxon>Suillus</taxon>
    </lineage>
</organism>
<proteinExistence type="predicted"/>